<dbReference type="Pfam" id="PF02515">
    <property type="entry name" value="CoA_transf_3"/>
    <property type="match status" value="1"/>
</dbReference>
<accession>A0A1G6KXT1</accession>
<dbReference type="Proteomes" id="UP000324896">
    <property type="component" value="Unassembled WGS sequence"/>
</dbReference>
<dbReference type="PANTHER" id="PTHR48207">
    <property type="entry name" value="SUCCINATE--HYDROXYMETHYLGLUTARATE COA-TRANSFERASE"/>
    <property type="match status" value="1"/>
</dbReference>
<sequence>MGALDGIKVIDLSHVLAAPFATMIMADLGAEVIKVEPPFGDDSRQFGPFVEDEAGEQQSGYFISINRNKKSIVLNLKEEKGKEILRDLISDADVVVENYRPTTMKKLGFSYEEMKKIKEDIIYCSICGFGHDALEEYASKPAYDMVAQAYSGLMSITGPEGGEPCRVGSSIGDIMAGHQAVIGILSALRYRDRTGKGQHVDMSMVDGLVSVLENAIARYTMDGEIPGPLGGAHPTIVPFQSFKTKDNYIVTPIGNDSLWKKFCDALEMPELADDERFKTNPLRAENKDELIPILAKRIKEKNTAEWEGIFEEYGLPYSHVNTVDKVVEDDNLKYRDMIVDLEQPGLGKVKVAGSPFHLSETPGEIKSHAPAKGEHTDSVLKESLGLTDAQIKEMKSQGIIG</sequence>
<name>A0A1G6KXT1_9FIRM</name>
<keyword evidence="1 2" id="KW-0808">Transferase</keyword>
<dbReference type="InterPro" id="IPR050483">
    <property type="entry name" value="CoA-transferase_III_domain"/>
</dbReference>
<dbReference type="InterPro" id="IPR003673">
    <property type="entry name" value="CoA-Trfase_fam_III"/>
</dbReference>
<gene>
    <name evidence="2" type="ORF">SAMN04488597_10539</name>
</gene>
<evidence type="ECO:0000313" key="2">
    <source>
        <dbReference type="EMBL" id="SDC35733.1"/>
    </source>
</evidence>
<reference evidence="2 3" key="1">
    <citation type="submission" date="2016-10" db="EMBL/GenBank/DDBJ databases">
        <authorList>
            <person name="Varghese N."/>
            <person name="Submissions S."/>
        </authorList>
    </citation>
    <scope>NUCLEOTIDE SEQUENCE [LARGE SCALE GENOMIC DNA]</scope>
    <source>
        <strain evidence="2 3">WG10</strain>
    </source>
</reference>
<dbReference type="Gene3D" id="3.30.1540.10">
    <property type="entry name" value="formyl-coa transferase, domain 3"/>
    <property type="match status" value="1"/>
</dbReference>
<organism evidence="2 3">
    <name type="scientific">Halanaerobium congolense</name>
    <dbReference type="NCBI Taxonomy" id="54121"/>
    <lineage>
        <taxon>Bacteria</taxon>
        <taxon>Bacillati</taxon>
        <taxon>Bacillota</taxon>
        <taxon>Clostridia</taxon>
        <taxon>Halanaerobiales</taxon>
        <taxon>Halanaerobiaceae</taxon>
        <taxon>Halanaerobium</taxon>
    </lineage>
</organism>
<evidence type="ECO:0000313" key="3">
    <source>
        <dbReference type="Proteomes" id="UP000324896"/>
    </source>
</evidence>
<dbReference type="RefSeq" id="WP_149796684.1">
    <property type="nucleotide sequence ID" value="NZ_FMYT01000005.1"/>
</dbReference>
<dbReference type="SUPFAM" id="SSF89796">
    <property type="entry name" value="CoA-transferase family III (CaiB/BaiF)"/>
    <property type="match status" value="1"/>
</dbReference>
<dbReference type="EMBL" id="FMYT01000005">
    <property type="protein sequence ID" value="SDC35733.1"/>
    <property type="molecule type" value="Genomic_DNA"/>
</dbReference>
<dbReference type="GO" id="GO:0008410">
    <property type="term" value="F:CoA-transferase activity"/>
    <property type="evidence" value="ECO:0007669"/>
    <property type="project" value="TreeGrafter"/>
</dbReference>
<evidence type="ECO:0000256" key="1">
    <source>
        <dbReference type="ARBA" id="ARBA00022679"/>
    </source>
</evidence>
<protein>
    <submittedName>
        <fullName evidence="2">CoA:oxalate CoA-transferase</fullName>
    </submittedName>
</protein>
<proteinExistence type="predicted"/>
<dbReference type="AlphaFoldDB" id="A0A1G6KXT1"/>
<dbReference type="InterPro" id="IPR044855">
    <property type="entry name" value="CoA-Trfase_III_dom3_sf"/>
</dbReference>
<dbReference type="InterPro" id="IPR023606">
    <property type="entry name" value="CoA-Trfase_III_dom_1_sf"/>
</dbReference>
<dbReference type="Gene3D" id="3.40.50.10540">
    <property type="entry name" value="Crotonobetainyl-coa:carnitine coa-transferase, domain 1"/>
    <property type="match status" value="1"/>
</dbReference>
<dbReference type="PANTHER" id="PTHR48207:SF3">
    <property type="entry name" value="SUCCINATE--HYDROXYMETHYLGLUTARATE COA-TRANSFERASE"/>
    <property type="match status" value="1"/>
</dbReference>